<proteinExistence type="predicted"/>
<dbReference type="Gene3D" id="3.40.960.10">
    <property type="entry name" value="VSR Endonuclease"/>
    <property type="match status" value="1"/>
</dbReference>
<dbReference type="RefSeq" id="WP_009679943.1">
    <property type="nucleotide sequence ID" value="NZ_AEUD01000012.1"/>
</dbReference>
<dbReference type="OrthoDB" id="5243722at2"/>
<dbReference type="Proteomes" id="UP000035065">
    <property type="component" value="Unassembled WGS sequence"/>
</dbReference>
<comment type="caution">
    <text evidence="3">The sequence shown here is derived from an EMBL/GenBank/DDBJ whole genome shotgun (WGS) entry which is preliminary data.</text>
</comment>
<keyword evidence="4" id="KW-1185">Reference proteome</keyword>
<dbReference type="EMBL" id="AEUD01000012">
    <property type="protein sequence ID" value="EGD54345.1"/>
    <property type="molecule type" value="Genomic_DNA"/>
</dbReference>
<evidence type="ECO:0000259" key="2">
    <source>
        <dbReference type="Pfam" id="PF13338"/>
    </source>
</evidence>
<feature type="domain" description="AbiEi antitoxin N-terminal" evidence="2">
    <location>
        <begin position="7"/>
        <end position="52"/>
    </location>
</feature>
<dbReference type="InterPro" id="IPR025159">
    <property type="entry name" value="AbiEi_N"/>
</dbReference>
<dbReference type="eggNOG" id="COG2852">
    <property type="taxonomic scope" value="Bacteria"/>
</dbReference>
<evidence type="ECO:0000313" key="4">
    <source>
        <dbReference type="Proteomes" id="UP000035065"/>
    </source>
</evidence>
<accession>F1YLF1</accession>
<reference evidence="3 4" key="1">
    <citation type="journal article" date="2011" name="J. Bacteriol.">
        <title>Draft Genome Sequence of Gordonia neofelifaecis NRRL B-59395, a Cholesterol-Degrading Actinomycete.</title>
        <authorList>
            <person name="Ge F."/>
            <person name="Li W."/>
            <person name="Chen G."/>
            <person name="Liu Y."/>
            <person name="Zhang G."/>
            <person name="Yong B."/>
            <person name="Wang Q."/>
            <person name="Wang N."/>
            <person name="Huang Z."/>
            <person name="Li W."/>
            <person name="Wang J."/>
            <person name="Wu C."/>
            <person name="Xie Q."/>
            <person name="Liu G."/>
        </authorList>
    </citation>
    <scope>NUCLEOTIDE SEQUENCE [LARGE SCALE GENOMIC DNA]</scope>
    <source>
        <strain evidence="3 4">NRRL B-59395</strain>
    </source>
</reference>
<name>F1YLF1_9ACTN</name>
<sequence>MGDSGEIAAFLAANDGIITTDQALRFGLTHAHIRGRVRRGEWFALARGLYRSAANDFTEAAMVRAVVVAHRGVADRTTAAWWFGMLDDLPGPITLSCRSERPPLRWPVGVHATRRRYRPESLTRVRGLLLTRKPLTALMAAVDLDDGTVFLDRMLQTRQVELRDLERAIDDHPGHRGIAAARRLVAIAGSDSESEAERLFVRLLRQWQVTGWVQQFPTGRWRLDFAWPEQRVAVEISGWAFHRLPRRHQNDLEKANHLEREQWRELQYNWHMLAADPAACIQEVIDVLNDRGAAVALG</sequence>
<dbReference type="AlphaFoldDB" id="F1YLF1"/>
<protein>
    <submittedName>
        <fullName evidence="3">Uncharacterized protein</fullName>
    </submittedName>
</protein>
<dbReference type="STRING" id="644548.SCNU_13714"/>
<dbReference type="InterPro" id="IPR011335">
    <property type="entry name" value="Restrct_endonuc-II-like"/>
</dbReference>
<evidence type="ECO:0000313" key="3">
    <source>
        <dbReference type="EMBL" id="EGD54345.1"/>
    </source>
</evidence>
<organism evidence="3 4">
    <name type="scientific">Gordonia neofelifaecis NRRL B-59395</name>
    <dbReference type="NCBI Taxonomy" id="644548"/>
    <lineage>
        <taxon>Bacteria</taxon>
        <taxon>Bacillati</taxon>
        <taxon>Actinomycetota</taxon>
        <taxon>Actinomycetes</taxon>
        <taxon>Mycobacteriales</taxon>
        <taxon>Gordoniaceae</taxon>
        <taxon>Gordonia</taxon>
    </lineage>
</organism>
<gene>
    <name evidence="3" type="ORF">SCNU_13714</name>
</gene>
<feature type="domain" description="DUF559" evidence="1">
    <location>
        <begin position="193"/>
        <end position="288"/>
    </location>
</feature>
<dbReference type="Pfam" id="PF13338">
    <property type="entry name" value="AbiEi_4"/>
    <property type="match status" value="1"/>
</dbReference>
<dbReference type="InterPro" id="IPR007569">
    <property type="entry name" value="DUF559"/>
</dbReference>
<evidence type="ECO:0000259" key="1">
    <source>
        <dbReference type="Pfam" id="PF04480"/>
    </source>
</evidence>
<dbReference type="Pfam" id="PF04480">
    <property type="entry name" value="DUF559"/>
    <property type="match status" value="1"/>
</dbReference>
<dbReference type="SUPFAM" id="SSF52980">
    <property type="entry name" value="Restriction endonuclease-like"/>
    <property type="match status" value="1"/>
</dbReference>